<organism evidence="1 2">
    <name type="scientific">Neocallimastix californiae</name>
    <dbReference type="NCBI Taxonomy" id="1754190"/>
    <lineage>
        <taxon>Eukaryota</taxon>
        <taxon>Fungi</taxon>
        <taxon>Fungi incertae sedis</taxon>
        <taxon>Chytridiomycota</taxon>
        <taxon>Chytridiomycota incertae sedis</taxon>
        <taxon>Neocallimastigomycetes</taxon>
        <taxon>Neocallimastigales</taxon>
        <taxon>Neocallimastigaceae</taxon>
        <taxon>Neocallimastix</taxon>
    </lineage>
</organism>
<dbReference type="EMBL" id="MCOG01000004">
    <property type="protein sequence ID" value="ORY85162.1"/>
    <property type="molecule type" value="Genomic_DNA"/>
</dbReference>
<comment type="caution">
    <text evidence="1">The sequence shown here is derived from an EMBL/GenBank/DDBJ whole genome shotgun (WGS) entry which is preliminary data.</text>
</comment>
<proteinExistence type="predicted"/>
<dbReference type="AlphaFoldDB" id="A0A1Y2FMF4"/>
<gene>
    <name evidence="1" type="ORF">LY90DRAFT_697033</name>
</gene>
<evidence type="ECO:0008006" key="3">
    <source>
        <dbReference type="Google" id="ProtNLM"/>
    </source>
</evidence>
<sequence length="425" mass="50400">MVQDSNLEYEVKQRDVYQLISNNDIYGIRSYLRKNRVRTLDELLYLKLNDLLIYSIDHNCNPEMVQFIIENCKYKNLNFTTTAPVYGNFEIANILLKHGANINYKINSVNILSFLNSQQVLNKNQLKFILENGFDVKNIDSYLINNLSNEFVDIIFEFYDKKAFTTQQFAKIIEKERSKIEIKNNWYMEAIRKEKYSKIETLLKHEKKDSDSNFLKLVSLLESYDKKNHTARKQKKKIKKLIKRNIKSDLETYVVDNKLPMRELNSETFDLYLTKLAQYNNFNFCIYEGNDFKTPFTSTICHKRFEVADYIIKNGANVNYHLMKYYNNNYNNDIINYLFKHDCLDKDTFKYISSCSNLKNMAVDSSLITKLIDSSKNEITKHIIEYTSLPIQDDWYKHAMLTANPELLDILYELDERGEPLKIIN</sequence>
<evidence type="ECO:0000313" key="1">
    <source>
        <dbReference type="EMBL" id="ORY85162.1"/>
    </source>
</evidence>
<keyword evidence="2" id="KW-1185">Reference proteome</keyword>
<name>A0A1Y2FMF4_9FUNG</name>
<dbReference type="InterPro" id="IPR036770">
    <property type="entry name" value="Ankyrin_rpt-contain_sf"/>
</dbReference>
<dbReference type="OrthoDB" id="194358at2759"/>
<protein>
    <recommendedName>
        <fullName evidence="3">Ankyrin</fullName>
    </recommendedName>
</protein>
<dbReference type="InterPro" id="IPR002110">
    <property type="entry name" value="Ankyrin_rpt"/>
</dbReference>
<dbReference type="Proteomes" id="UP000193920">
    <property type="component" value="Unassembled WGS sequence"/>
</dbReference>
<dbReference type="Gene3D" id="1.25.40.20">
    <property type="entry name" value="Ankyrin repeat-containing domain"/>
    <property type="match status" value="1"/>
</dbReference>
<accession>A0A1Y2FMF4</accession>
<dbReference type="SUPFAM" id="SSF48403">
    <property type="entry name" value="Ankyrin repeat"/>
    <property type="match status" value="1"/>
</dbReference>
<reference evidence="1 2" key="1">
    <citation type="submission" date="2016-08" db="EMBL/GenBank/DDBJ databases">
        <title>A Parts List for Fungal Cellulosomes Revealed by Comparative Genomics.</title>
        <authorList>
            <consortium name="DOE Joint Genome Institute"/>
            <person name="Haitjema C.H."/>
            <person name="Gilmore S.P."/>
            <person name="Henske J.K."/>
            <person name="Solomon K.V."/>
            <person name="De Groot R."/>
            <person name="Kuo A."/>
            <person name="Mondo S.J."/>
            <person name="Salamov A.A."/>
            <person name="Labutti K."/>
            <person name="Zhao Z."/>
            <person name="Chiniquy J."/>
            <person name="Barry K."/>
            <person name="Brewer H.M."/>
            <person name="Purvine S.O."/>
            <person name="Wright A.T."/>
            <person name="Boxma B."/>
            <person name="Van Alen T."/>
            <person name="Hackstein J.H."/>
            <person name="Baker S.E."/>
            <person name="Grigoriev I.V."/>
            <person name="O'Malley M.A."/>
        </authorList>
    </citation>
    <scope>NUCLEOTIDE SEQUENCE [LARGE SCALE GENOMIC DNA]</scope>
    <source>
        <strain evidence="1 2">G1</strain>
    </source>
</reference>
<dbReference type="SMART" id="SM00248">
    <property type="entry name" value="ANK"/>
    <property type="match status" value="2"/>
</dbReference>
<evidence type="ECO:0000313" key="2">
    <source>
        <dbReference type="Proteomes" id="UP000193920"/>
    </source>
</evidence>